<sequence length="80" mass="9559">MQIEEEKRLKLDCLKNYTGVTEDRIKEGNNRMKSQRSNSCVTEDRIKERNITMKHMDQIQCYVKSRESTSKIPTIMYEQV</sequence>
<reference evidence="1" key="2">
    <citation type="submission" date="2008-12" db="EMBL/GenBank/DDBJ databases">
        <title>Improved gene annotation of the rice (Oryza sativa) genomes.</title>
        <authorList>
            <person name="Wang J."/>
            <person name="Li R."/>
            <person name="Fan W."/>
            <person name="Huang Q."/>
            <person name="Zhang J."/>
            <person name="Zhou Y."/>
            <person name="Hu Y."/>
            <person name="Zi S."/>
            <person name="Li J."/>
            <person name="Ni P."/>
            <person name="Zheng H."/>
            <person name="Zhang Y."/>
            <person name="Zhao M."/>
            <person name="Hao Q."/>
            <person name="McDermott J."/>
            <person name="Samudrala R."/>
            <person name="Kristiansen K."/>
            <person name="Wong G.K.-S."/>
        </authorList>
    </citation>
    <scope>NUCLEOTIDE SEQUENCE</scope>
</reference>
<reference evidence="1" key="1">
    <citation type="journal article" date="2005" name="PLoS Biol.">
        <title>The genomes of Oryza sativa: a history of duplications.</title>
        <authorList>
            <person name="Yu J."/>
            <person name="Wang J."/>
            <person name="Lin W."/>
            <person name="Li S."/>
            <person name="Li H."/>
            <person name="Zhou J."/>
            <person name="Ni P."/>
            <person name="Dong W."/>
            <person name="Hu S."/>
            <person name="Zeng C."/>
            <person name="Zhang J."/>
            <person name="Zhang Y."/>
            <person name="Li R."/>
            <person name="Xu Z."/>
            <person name="Li S."/>
            <person name="Li X."/>
            <person name="Zheng H."/>
            <person name="Cong L."/>
            <person name="Lin L."/>
            <person name="Yin J."/>
            <person name="Geng J."/>
            <person name="Li G."/>
            <person name="Shi J."/>
            <person name="Liu J."/>
            <person name="Lv H."/>
            <person name="Li J."/>
            <person name="Wang J."/>
            <person name="Deng Y."/>
            <person name="Ran L."/>
            <person name="Shi X."/>
            <person name="Wang X."/>
            <person name="Wu Q."/>
            <person name="Li C."/>
            <person name="Ren X."/>
            <person name="Wang J."/>
            <person name="Wang X."/>
            <person name="Li D."/>
            <person name="Liu D."/>
            <person name="Zhang X."/>
            <person name="Ji Z."/>
            <person name="Zhao W."/>
            <person name="Sun Y."/>
            <person name="Zhang Z."/>
            <person name="Bao J."/>
            <person name="Han Y."/>
            <person name="Dong L."/>
            <person name="Ji J."/>
            <person name="Chen P."/>
            <person name="Wu S."/>
            <person name="Liu J."/>
            <person name="Xiao Y."/>
            <person name="Bu D."/>
            <person name="Tan J."/>
            <person name="Yang L."/>
            <person name="Ye C."/>
            <person name="Zhang J."/>
            <person name="Xu J."/>
            <person name="Zhou Y."/>
            <person name="Yu Y."/>
            <person name="Zhang B."/>
            <person name="Zhuang S."/>
            <person name="Wei H."/>
            <person name="Liu B."/>
            <person name="Lei M."/>
            <person name="Yu H."/>
            <person name="Li Y."/>
            <person name="Xu H."/>
            <person name="Wei S."/>
            <person name="He X."/>
            <person name="Fang L."/>
            <person name="Zhang Z."/>
            <person name="Zhang Y."/>
            <person name="Huang X."/>
            <person name="Su Z."/>
            <person name="Tong W."/>
            <person name="Li J."/>
            <person name="Tong Z."/>
            <person name="Li S."/>
            <person name="Ye J."/>
            <person name="Wang L."/>
            <person name="Fang L."/>
            <person name="Lei T."/>
            <person name="Chen C."/>
            <person name="Chen H."/>
            <person name="Xu Z."/>
            <person name="Li H."/>
            <person name="Huang H."/>
            <person name="Zhang F."/>
            <person name="Xu H."/>
            <person name="Li N."/>
            <person name="Zhao C."/>
            <person name="Li S."/>
            <person name="Dong L."/>
            <person name="Huang Y."/>
            <person name="Li L."/>
            <person name="Xi Y."/>
            <person name="Qi Q."/>
            <person name="Li W."/>
            <person name="Zhang B."/>
            <person name="Hu W."/>
            <person name="Zhang Y."/>
            <person name="Tian X."/>
            <person name="Jiao Y."/>
            <person name="Liang X."/>
            <person name="Jin J."/>
            <person name="Gao L."/>
            <person name="Zheng W."/>
            <person name="Hao B."/>
            <person name="Liu S."/>
            <person name="Wang W."/>
            <person name="Yuan L."/>
            <person name="Cao M."/>
            <person name="McDermott J."/>
            <person name="Samudrala R."/>
            <person name="Wang J."/>
            <person name="Wong G.K."/>
            <person name="Yang H."/>
        </authorList>
    </citation>
    <scope>NUCLEOTIDE SEQUENCE [LARGE SCALE GENOMIC DNA]</scope>
</reference>
<dbReference type="EMBL" id="CM000144">
    <property type="protein sequence ID" value="EAZ39671.1"/>
    <property type="molecule type" value="Genomic_DNA"/>
</dbReference>
<dbReference type="Proteomes" id="UP000007752">
    <property type="component" value="Chromosome 7"/>
</dbReference>
<accession>A3BJD2</accession>
<protein>
    <submittedName>
        <fullName evidence="1">Uncharacterized protein</fullName>
    </submittedName>
</protein>
<evidence type="ECO:0000313" key="1">
    <source>
        <dbReference type="EMBL" id="EAZ39671.1"/>
    </source>
</evidence>
<dbReference type="AlphaFoldDB" id="A3BJD2"/>
<gene>
    <name evidence="1" type="ORF">OsJ_24104</name>
</gene>
<proteinExistence type="predicted"/>
<name>A3BJD2_ORYSJ</name>
<organism evidence="1">
    <name type="scientific">Oryza sativa subsp. japonica</name>
    <name type="common">Rice</name>
    <dbReference type="NCBI Taxonomy" id="39947"/>
    <lineage>
        <taxon>Eukaryota</taxon>
        <taxon>Viridiplantae</taxon>
        <taxon>Streptophyta</taxon>
        <taxon>Embryophyta</taxon>
        <taxon>Tracheophyta</taxon>
        <taxon>Spermatophyta</taxon>
        <taxon>Magnoliopsida</taxon>
        <taxon>Liliopsida</taxon>
        <taxon>Poales</taxon>
        <taxon>Poaceae</taxon>
        <taxon>BOP clade</taxon>
        <taxon>Oryzoideae</taxon>
        <taxon>Oryzeae</taxon>
        <taxon>Oryzinae</taxon>
        <taxon>Oryza</taxon>
        <taxon>Oryza sativa</taxon>
    </lineage>
</organism>